<sequence length="72" mass="8473">MKYHIDTKASLSKVSEMKKWCIKNAPGTMFTPGTLIFGIKNGVIQKEEQIMIFSFNKEDYLNEFRTEFKKYV</sequence>
<dbReference type="Proteomes" id="UP001171620">
    <property type="component" value="Unassembled WGS sequence"/>
</dbReference>
<dbReference type="EMBL" id="JAUJRV010000029">
    <property type="protein sequence ID" value="MDN7798322.1"/>
    <property type="molecule type" value="Genomic_DNA"/>
</dbReference>
<evidence type="ECO:0000313" key="2">
    <source>
        <dbReference type="Proteomes" id="UP001171620"/>
    </source>
</evidence>
<comment type="caution">
    <text evidence="1">The sequence shown here is derived from an EMBL/GenBank/DDBJ whole genome shotgun (WGS) entry which is preliminary data.</text>
</comment>
<organism evidence="1 2">
    <name type="scientific">Burkholderia vietnamiensis</name>
    <dbReference type="NCBI Taxonomy" id="60552"/>
    <lineage>
        <taxon>Bacteria</taxon>
        <taxon>Pseudomonadati</taxon>
        <taxon>Pseudomonadota</taxon>
        <taxon>Betaproteobacteria</taxon>
        <taxon>Burkholderiales</taxon>
        <taxon>Burkholderiaceae</taxon>
        <taxon>Burkholderia</taxon>
        <taxon>Burkholderia cepacia complex</taxon>
    </lineage>
</organism>
<dbReference type="RefSeq" id="WP_146123442.1">
    <property type="nucleotide sequence ID" value="NZ_JAUJRV010000029.1"/>
</dbReference>
<accession>A0AAW7T7Z8</accession>
<dbReference type="AlphaFoldDB" id="A0AAW7T7Z8"/>
<proteinExistence type="predicted"/>
<name>A0AAW7T7Z8_BURVI</name>
<protein>
    <submittedName>
        <fullName evidence="1">Uncharacterized protein</fullName>
    </submittedName>
</protein>
<gene>
    <name evidence="1" type="ORF">QZM33_25610</name>
</gene>
<reference evidence="1" key="1">
    <citation type="submission" date="2023-07" db="EMBL/GenBank/DDBJ databases">
        <title>A collection of bacterial strains from the Burkholderia cepacia Research Laboratory and Repository.</title>
        <authorList>
            <person name="Lipuma J."/>
            <person name="Spilker T."/>
            <person name="Caverly L."/>
        </authorList>
    </citation>
    <scope>NUCLEOTIDE SEQUENCE</scope>
    <source>
        <strain evidence="1">AU44268</strain>
    </source>
</reference>
<evidence type="ECO:0000313" key="1">
    <source>
        <dbReference type="EMBL" id="MDN7798322.1"/>
    </source>
</evidence>